<keyword evidence="1" id="KW-0472">Membrane</keyword>
<name>A0ABR7MBV6_9BACT</name>
<feature type="transmembrane region" description="Helical" evidence="1">
    <location>
        <begin position="66"/>
        <end position="83"/>
    </location>
</feature>
<keyword evidence="1" id="KW-0812">Transmembrane</keyword>
<keyword evidence="3" id="KW-1185">Reference proteome</keyword>
<feature type="transmembrane region" description="Helical" evidence="1">
    <location>
        <begin position="89"/>
        <end position="109"/>
    </location>
</feature>
<proteinExistence type="predicted"/>
<dbReference type="RefSeq" id="WP_187257759.1">
    <property type="nucleotide sequence ID" value="NZ_JBHULF010000020.1"/>
</dbReference>
<accession>A0ABR7MBV6</accession>
<keyword evidence="2" id="KW-0378">Hydrolase</keyword>
<dbReference type="Proteomes" id="UP000765802">
    <property type="component" value="Unassembled WGS sequence"/>
</dbReference>
<dbReference type="Gene3D" id="2.40.50.140">
    <property type="entry name" value="Nucleic acid-binding proteins"/>
    <property type="match status" value="1"/>
</dbReference>
<dbReference type="GO" id="GO:0008233">
    <property type="term" value="F:peptidase activity"/>
    <property type="evidence" value="ECO:0007669"/>
    <property type="project" value="UniProtKB-KW"/>
</dbReference>
<organism evidence="2 3">
    <name type="scientific">Flavihumibacter stibioxidans</name>
    <dbReference type="NCBI Taxonomy" id="1834163"/>
    <lineage>
        <taxon>Bacteria</taxon>
        <taxon>Pseudomonadati</taxon>
        <taxon>Bacteroidota</taxon>
        <taxon>Chitinophagia</taxon>
        <taxon>Chitinophagales</taxon>
        <taxon>Chitinophagaceae</taxon>
        <taxon>Flavihumibacter</taxon>
    </lineage>
</organism>
<feature type="transmembrane region" description="Helical" evidence="1">
    <location>
        <begin position="14"/>
        <end position="34"/>
    </location>
</feature>
<reference evidence="2 3" key="1">
    <citation type="submission" date="2016-07" db="EMBL/GenBank/DDBJ databases">
        <title>Genome analysis of Flavihumibacter stibioxidans YS-17.</title>
        <authorList>
            <person name="Shi K."/>
            <person name="Han Y."/>
            <person name="Wang G."/>
        </authorList>
    </citation>
    <scope>NUCLEOTIDE SEQUENCE [LARGE SCALE GENOMIC DNA]</scope>
    <source>
        <strain evidence="2 3">YS-17</strain>
    </source>
</reference>
<comment type="caution">
    <text evidence="2">The sequence shown here is derived from an EMBL/GenBank/DDBJ whole genome shotgun (WGS) entry which is preliminary data.</text>
</comment>
<evidence type="ECO:0000256" key="1">
    <source>
        <dbReference type="SAM" id="Phobius"/>
    </source>
</evidence>
<keyword evidence="2" id="KW-0645">Protease</keyword>
<sequence>MFEFLQDLDMPLRIFWYLALGSSLFFIIQTIFTFTGVDGSDGTTVDFDSDLSGGDSTFQLFSLRNLVNFILGFSWAGVVFYPVFNNKAIVYTIAVIIGLLFVLIFFFIMQQVYKLSENNTFSIRDTIDMTGEVYLTIPANRNGKGKVQISVRGAFHELDAITDNESISTGSLVRIEKVENNTILVVKKI</sequence>
<keyword evidence="1" id="KW-1133">Transmembrane helix</keyword>
<protein>
    <submittedName>
        <fullName evidence="2">Serine protease</fullName>
    </submittedName>
</protein>
<evidence type="ECO:0000313" key="3">
    <source>
        <dbReference type="Proteomes" id="UP000765802"/>
    </source>
</evidence>
<dbReference type="GO" id="GO:0006508">
    <property type="term" value="P:proteolysis"/>
    <property type="evidence" value="ECO:0007669"/>
    <property type="project" value="UniProtKB-KW"/>
</dbReference>
<gene>
    <name evidence="2" type="ORF">BC349_15355</name>
</gene>
<evidence type="ECO:0000313" key="2">
    <source>
        <dbReference type="EMBL" id="MBC6492437.1"/>
    </source>
</evidence>
<dbReference type="InterPro" id="IPR012340">
    <property type="entry name" value="NA-bd_OB-fold"/>
</dbReference>
<dbReference type="EMBL" id="MBUA01000028">
    <property type="protein sequence ID" value="MBC6492437.1"/>
    <property type="molecule type" value="Genomic_DNA"/>
</dbReference>